<keyword evidence="12" id="KW-1185">Reference proteome</keyword>
<evidence type="ECO:0000256" key="3">
    <source>
        <dbReference type="ARBA" id="ARBA00022692"/>
    </source>
</evidence>
<dbReference type="PANTHER" id="PTHR24223:SF399">
    <property type="entry name" value="ABC TRANSPORTER ATNG"/>
    <property type="match status" value="1"/>
</dbReference>
<dbReference type="Pfam" id="PF00664">
    <property type="entry name" value="ABC_membrane"/>
    <property type="match status" value="1"/>
</dbReference>
<feature type="transmembrane region" description="Helical" evidence="9">
    <location>
        <begin position="30"/>
        <end position="47"/>
    </location>
</feature>
<feature type="transmembrane region" description="Helical" evidence="9">
    <location>
        <begin position="375"/>
        <end position="395"/>
    </location>
</feature>
<sequence>MPSRELLNHTSRPRLHFEIRAKYPLIYYRYYIPGFLSLSFGLSISTVDKACFSRMGPLVLKGLSVLMALVFNIASLPFLIDARRDGFVSLWVAGPALQLISTVPLGVLVVAEHFRSITPSSLVISYTLVKTIFTSAVLRTYVKIELFTLARNAALLASLTTASYALLFCLELIEKRRLLQDKNTPQEATSSYVTRSLYLWLLPFMWNGRKKTLTIDDCGAIPKEFGARAAGSLLLEALEKTPKGKFFLLRASFRAFGPSFLSPVAPRVVLLLSTFAQPLLVTQMIGFVSDSNRPAEHGWALVGGFVCVYAIMTLSTSLYWEKVFDMTVLYRGAVVSNIYTKSLKLSSYKARSLGSGVASTYMSVDVERVCQGTEFFHEIWASLLSVVLAVIIVYSQATWPAFLPLVLTAMLITAASRISKHMGKQQGAWLAATDKRVKFLSSIINKFLPIKWSNYEDILAQRVTELRANEMKEAKSFFGYFTTIAMLSLSGGSLCTLVVLGPYAALAGHSGHGVLDPKRLFTIVTTVNLLNFPLNLLGQYMPVLVASYASLKRIETFLLLDEKRSDEEDPDCETSSEKTTMDEKVSPPASSISLGDYFSPINMSAASFSWDPESEPFLKDVSLNLNQPQLYICVGSVASGKSLLLLSILGETILKEGQYMRPPIRFAYASQDALIVTGTIRDNILFGTEFDEKRYQRVLDACALTSEVQRFKAGDQTYAG</sequence>
<dbReference type="PROSITE" id="PS50929">
    <property type="entry name" value="ABC_TM1F"/>
    <property type="match status" value="1"/>
</dbReference>
<feature type="region of interest" description="Disordered" evidence="8">
    <location>
        <begin position="565"/>
        <end position="588"/>
    </location>
</feature>
<feature type="transmembrane region" description="Helical" evidence="9">
    <location>
        <begin position="299"/>
        <end position="320"/>
    </location>
</feature>
<dbReference type="AlphaFoldDB" id="A0AAW0G6M5"/>
<feature type="transmembrane region" description="Helical" evidence="9">
    <location>
        <begin position="268"/>
        <end position="287"/>
    </location>
</feature>
<name>A0AAW0G6M5_9APHY</name>
<evidence type="ECO:0000313" key="12">
    <source>
        <dbReference type="Proteomes" id="UP001385951"/>
    </source>
</evidence>
<proteinExistence type="predicted"/>
<dbReference type="Proteomes" id="UP001385951">
    <property type="component" value="Unassembled WGS sequence"/>
</dbReference>
<evidence type="ECO:0000256" key="4">
    <source>
        <dbReference type="ARBA" id="ARBA00022741"/>
    </source>
</evidence>
<dbReference type="InterPro" id="IPR050173">
    <property type="entry name" value="ABC_transporter_C-like"/>
</dbReference>
<feature type="transmembrane region" description="Helical" evidence="9">
    <location>
        <begin position="477"/>
        <end position="500"/>
    </location>
</feature>
<keyword evidence="7 9" id="KW-0472">Membrane</keyword>
<keyword evidence="3 9" id="KW-0812">Transmembrane</keyword>
<dbReference type="GO" id="GO:0016020">
    <property type="term" value="C:membrane"/>
    <property type="evidence" value="ECO:0007669"/>
    <property type="project" value="UniProtKB-SubCell"/>
</dbReference>
<gene>
    <name evidence="11" type="ORF">QCA50_007692</name>
</gene>
<evidence type="ECO:0000313" key="11">
    <source>
        <dbReference type="EMBL" id="KAK7689001.1"/>
    </source>
</evidence>
<evidence type="ECO:0000256" key="1">
    <source>
        <dbReference type="ARBA" id="ARBA00004141"/>
    </source>
</evidence>
<evidence type="ECO:0000256" key="9">
    <source>
        <dbReference type="SAM" id="Phobius"/>
    </source>
</evidence>
<reference evidence="11 12" key="1">
    <citation type="submission" date="2022-09" db="EMBL/GenBank/DDBJ databases">
        <authorList>
            <person name="Palmer J.M."/>
        </authorList>
    </citation>
    <scope>NUCLEOTIDE SEQUENCE [LARGE SCALE GENOMIC DNA]</scope>
    <source>
        <strain evidence="11 12">DSM 7382</strain>
    </source>
</reference>
<dbReference type="GO" id="GO:0005524">
    <property type="term" value="F:ATP binding"/>
    <property type="evidence" value="ECO:0007669"/>
    <property type="project" value="UniProtKB-KW"/>
</dbReference>
<dbReference type="SUPFAM" id="SSF90123">
    <property type="entry name" value="ABC transporter transmembrane region"/>
    <property type="match status" value="1"/>
</dbReference>
<feature type="transmembrane region" description="Helical" evidence="9">
    <location>
        <begin position="401"/>
        <end position="418"/>
    </location>
</feature>
<dbReference type="InterPro" id="IPR011527">
    <property type="entry name" value="ABC1_TM_dom"/>
</dbReference>
<feature type="domain" description="ABC transmembrane type-1" evidence="10">
    <location>
        <begin position="268"/>
        <end position="546"/>
    </location>
</feature>
<dbReference type="InterPro" id="IPR036640">
    <property type="entry name" value="ABC1_TM_sf"/>
</dbReference>
<evidence type="ECO:0000259" key="10">
    <source>
        <dbReference type="PROSITE" id="PS50929"/>
    </source>
</evidence>
<dbReference type="Gene3D" id="1.20.1560.10">
    <property type="entry name" value="ABC transporter type 1, transmembrane domain"/>
    <property type="match status" value="1"/>
</dbReference>
<comment type="caution">
    <text evidence="11">The sequence shown here is derived from an EMBL/GenBank/DDBJ whole genome shotgun (WGS) entry which is preliminary data.</text>
</comment>
<keyword evidence="5" id="KW-0067">ATP-binding</keyword>
<dbReference type="Gene3D" id="3.40.50.300">
    <property type="entry name" value="P-loop containing nucleotide triphosphate hydrolases"/>
    <property type="match status" value="1"/>
</dbReference>
<dbReference type="CDD" id="cd18579">
    <property type="entry name" value="ABC_6TM_ABCC_D1"/>
    <property type="match status" value="1"/>
</dbReference>
<accession>A0AAW0G6M5</accession>
<evidence type="ECO:0000256" key="6">
    <source>
        <dbReference type="ARBA" id="ARBA00022989"/>
    </source>
</evidence>
<evidence type="ECO:0000256" key="8">
    <source>
        <dbReference type="SAM" id="MobiDB-lite"/>
    </source>
</evidence>
<evidence type="ECO:0000256" key="2">
    <source>
        <dbReference type="ARBA" id="ARBA00022448"/>
    </source>
</evidence>
<feature type="transmembrane region" description="Helical" evidence="9">
    <location>
        <begin position="59"/>
        <end position="80"/>
    </location>
</feature>
<dbReference type="PANTHER" id="PTHR24223">
    <property type="entry name" value="ATP-BINDING CASSETTE SUB-FAMILY C"/>
    <property type="match status" value="1"/>
</dbReference>
<keyword evidence="6 9" id="KW-1133">Transmembrane helix</keyword>
<dbReference type="GO" id="GO:0140359">
    <property type="term" value="F:ABC-type transporter activity"/>
    <property type="evidence" value="ECO:0007669"/>
    <property type="project" value="InterPro"/>
</dbReference>
<protein>
    <recommendedName>
        <fullName evidence="10">ABC transmembrane type-1 domain-containing protein</fullName>
    </recommendedName>
</protein>
<dbReference type="InterPro" id="IPR044746">
    <property type="entry name" value="ABCC_6TM_D1"/>
</dbReference>
<keyword evidence="4" id="KW-0547">Nucleotide-binding</keyword>
<evidence type="ECO:0000256" key="5">
    <source>
        <dbReference type="ARBA" id="ARBA00022840"/>
    </source>
</evidence>
<dbReference type="SUPFAM" id="SSF52540">
    <property type="entry name" value="P-loop containing nucleoside triphosphate hydrolases"/>
    <property type="match status" value="1"/>
</dbReference>
<evidence type="ECO:0000256" key="7">
    <source>
        <dbReference type="ARBA" id="ARBA00023136"/>
    </source>
</evidence>
<keyword evidence="2" id="KW-0813">Transport</keyword>
<comment type="subcellular location">
    <subcellularLocation>
        <location evidence="1">Membrane</location>
        <topology evidence="1">Multi-pass membrane protein</topology>
    </subcellularLocation>
</comment>
<dbReference type="EMBL" id="JASBNA010000009">
    <property type="protein sequence ID" value="KAK7689001.1"/>
    <property type="molecule type" value="Genomic_DNA"/>
</dbReference>
<organism evidence="11 12">
    <name type="scientific">Cerrena zonata</name>
    <dbReference type="NCBI Taxonomy" id="2478898"/>
    <lineage>
        <taxon>Eukaryota</taxon>
        <taxon>Fungi</taxon>
        <taxon>Dikarya</taxon>
        <taxon>Basidiomycota</taxon>
        <taxon>Agaricomycotina</taxon>
        <taxon>Agaricomycetes</taxon>
        <taxon>Polyporales</taxon>
        <taxon>Cerrenaceae</taxon>
        <taxon>Cerrena</taxon>
    </lineage>
</organism>
<feature type="transmembrane region" description="Helical" evidence="9">
    <location>
        <begin position="86"/>
        <end position="111"/>
    </location>
</feature>
<dbReference type="InterPro" id="IPR027417">
    <property type="entry name" value="P-loop_NTPase"/>
</dbReference>
<feature type="compositionally biased region" description="Basic and acidic residues" evidence="8">
    <location>
        <begin position="575"/>
        <end position="585"/>
    </location>
</feature>
<feature type="transmembrane region" description="Helical" evidence="9">
    <location>
        <begin position="154"/>
        <end position="173"/>
    </location>
</feature>